<evidence type="ECO:0000313" key="1">
    <source>
        <dbReference type="EMBL" id="KAI5402516.1"/>
    </source>
</evidence>
<name>A0A9D5AC43_PEA</name>
<sequence>MICFVPTSKKNSPDLIDNNLVTPSYDFDNPIYHAEEEGEEDCDLLELARLLKQKEKVIQPHEERVEIVIPSTAEDMPGSDIGVVAHKLPWKGDCPLEEQNAGATYQRAMVTLFHDMIHHEIECYVDDMIAKSQNRRGASGGSDQAEWTG</sequence>
<reference evidence="1 2" key="1">
    <citation type="journal article" date="2022" name="Nat. Genet.">
        <title>Improved pea reference genome and pan-genome highlight genomic features and evolutionary characteristics.</title>
        <authorList>
            <person name="Yang T."/>
            <person name="Liu R."/>
            <person name="Luo Y."/>
            <person name="Hu S."/>
            <person name="Wang D."/>
            <person name="Wang C."/>
            <person name="Pandey M.K."/>
            <person name="Ge S."/>
            <person name="Xu Q."/>
            <person name="Li N."/>
            <person name="Li G."/>
            <person name="Huang Y."/>
            <person name="Saxena R.K."/>
            <person name="Ji Y."/>
            <person name="Li M."/>
            <person name="Yan X."/>
            <person name="He Y."/>
            <person name="Liu Y."/>
            <person name="Wang X."/>
            <person name="Xiang C."/>
            <person name="Varshney R.K."/>
            <person name="Ding H."/>
            <person name="Gao S."/>
            <person name="Zong X."/>
        </authorList>
    </citation>
    <scope>NUCLEOTIDE SEQUENCE [LARGE SCALE GENOMIC DNA]</scope>
    <source>
        <strain evidence="1 2">cv. Zhongwan 6</strain>
    </source>
</reference>
<dbReference type="Proteomes" id="UP001058974">
    <property type="component" value="Chromosome 5"/>
</dbReference>
<protein>
    <recommendedName>
        <fullName evidence="3">Reverse transcriptase domain-containing protein</fullName>
    </recommendedName>
</protein>
<proteinExistence type="predicted"/>
<dbReference type="EMBL" id="JAMSHJ010000005">
    <property type="protein sequence ID" value="KAI5402516.1"/>
    <property type="molecule type" value="Genomic_DNA"/>
</dbReference>
<dbReference type="InterPro" id="IPR043128">
    <property type="entry name" value="Rev_trsase/Diguanyl_cyclase"/>
</dbReference>
<accession>A0A9D5AC43</accession>
<organism evidence="1 2">
    <name type="scientific">Pisum sativum</name>
    <name type="common">Garden pea</name>
    <name type="synonym">Lathyrus oleraceus</name>
    <dbReference type="NCBI Taxonomy" id="3888"/>
    <lineage>
        <taxon>Eukaryota</taxon>
        <taxon>Viridiplantae</taxon>
        <taxon>Streptophyta</taxon>
        <taxon>Embryophyta</taxon>
        <taxon>Tracheophyta</taxon>
        <taxon>Spermatophyta</taxon>
        <taxon>Magnoliopsida</taxon>
        <taxon>eudicotyledons</taxon>
        <taxon>Gunneridae</taxon>
        <taxon>Pentapetalae</taxon>
        <taxon>rosids</taxon>
        <taxon>fabids</taxon>
        <taxon>Fabales</taxon>
        <taxon>Fabaceae</taxon>
        <taxon>Papilionoideae</taxon>
        <taxon>50 kb inversion clade</taxon>
        <taxon>NPAAA clade</taxon>
        <taxon>Hologalegina</taxon>
        <taxon>IRL clade</taxon>
        <taxon>Fabeae</taxon>
        <taxon>Lathyrus</taxon>
    </lineage>
</organism>
<dbReference type="Gramene" id="Psat05G0022100-T1">
    <property type="protein sequence ID" value="KAI5402516.1"/>
    <property type="gene ID" value="KIW84_050221"/>
</dbReference>
<evidence type="ECO:0008006" key="3">
    <source>
        <dbReference type="Google" id="ProtNLM"/>
    </source>
</evidence>
<dbReference type="AlphaFoldDB" id="A0A9D5AC43"/>
<keyword evidence="2" id="KW-1185">Reference proteome</keyword>
<evidence type="ECO:0000313" key="2">
    <source>
        <dbReference type="Proteomes" id="UP001058974"/>
    </source>
</evidence>
<dbReference type="SUPFAM" id="SSF56672">
    <property type="entry name" value="DNA/RNA polymerases"/>
    <property type="match status" value="1"/>
</dbReference>
<dbReference type="InterPro" id="IPR043502">
    <property type="entry name" value="DNA/RNA_pol_sf"/>
</dbReference>
<gene>
    <name evidence="1" type="ORF">KIW84_050221</name>
</gene>
<dbReference type="Gene3D" id="3.30.70.270">
    <property type="match status" value="1"/>
</dbReference>
<comment type="caution">
    <text evidence="1">The sequence shown here is derived from an EMBL/GenBank/DDBJ whole genome shotgun (WGS) entry which is preliminary data.</text>
</comment>